<proteinExistence type="predicted"/>
<sequence length="133" mass="15266">MRLTGYWVTLFRLERLRLASRFCRAVERAQGSSVRSERLRRLVNALILPFVSILPPISLHFDSTLWPAAGKVALPTKGLRQFFPFVFSILRYSVIFLSFPVLTFRVWWPYKALIERGAAALLALVPLALSFLD</sequence>
<dbReference type="EMBL" id="MSPX01000035">
    <property type="protein sequence ID" value="OQP83337.1"/>
    <property type="molecule type" value="Genomic_DNA"/>
</dbReference>
<protein>
    <submittedName>
        <fullName evidence="2">Uncharacterized protein</fullName>
    </submittedName>
</protein>
<name>A0ABX3P6P0_9HYPH</name>
<keyword evidence="3" id="KW-1185">Reference proteome</keyword>
<keyword evidence="1" id="KW-0472">Membrane</keyword>
<feature type="transmembrane region" description="Helical" evidence="1">
    <location>
        <begin position="113"/>
        <end position="132"/>
    </location>
</feature>
<gene>
    <name evidence="2" type="ORF">BTR14_22515</name>
</gene>
<reference evidence="2 3" key="1">
    <citation type="journal article" date="2017" name="Antonie Van Leeuwenhoek">
        <title>Rhizobium rhizosphaerae sp. nov., a novel species isolated from rice rhizosphere.</title>
        <authorList>
            <person name="Zhao J.J."/>
            <person name="Zhang J."/>
            <person name="Zhang R.J."/>
            <person name="Zhang C.W."/>
            <person name="Yin H.Q."/>
            <person name="Zhang X.X."/>
        </authorList>
    </citation>
    <scope>NUCLEOTIDE SEQUENCE [LARGE SCALE GENOMIC DNA]</scope>
    <source>
        <strain evidence="2 3">RD15</strain>
    </source>
</reference>
<accession>A0ABX3P6P0</accession>
<feature type="transmembrane region" description="Helical" evidence="1">
    <location>
        <begin position="81"/>
        <end position="101"/>
    </location>
</feature>
<evidence type="ECO:0000313" key="2">
    <source>
        <dbReference type="EMBL" id="OQP83337.1"/>
    </source>
</evidence>
<dbReference type="Proteomes" id="UP000192652">
    <property type="component" value="Unassembled WGS sequence"/>
</dbReference>
<organism evidence="2 3">
    <name type="scientific">Xaviernesmea rhizosphaerae</name>
    <dbReference type="NCBI Taxonomy" id="1672749"/>
    <lineage>
        <taxon>Bacteria</taxon>
        <taxon>Pseudomonadati</taxon>
        <taxon>Pseudomonadota</taxon>
        <taxon>Alphaproteobacteria</taxon>
        <taxon>Hyphomicrobiales</taxon>
        <taxon>Rhizobiaceae</taxon>
        <taxon>Rhizobium/Agrobacterium group</taxon>
        <taxon>Xaviernesmea</taxon>
    </lineage>
</organism>
<keyword evidence="1" id="KW-1133">Transmembrane helix</keyword>
<comment type="caution">
    <text evidence="2">The sequence shown here is derived from an EMBL/GenBank/DDBJ whole genome shotgun (WGS) entry which is preliminary data.</text>
</comment>
<keyword evidence="1" id="KW-0812">Transmembrane</keyword>
<feature type="transmembrane region" description="Helical" evidence="1">
    <location>
        <begin position="42"/>
        <end position="61"/>
    </location>
</feature>
<evidence type="ECO:0000313" key="3">
    <source>
        <dbReference type="Proteomes" id="UP000192652"/>
    </source>
</evidence>
<evidence type="ECO:0000256" key="1">
    <source>
        <dbReference type="SAM" id="Phobius"/>
    </source>
</evidence>